<evidence type="ECO:0000313" key="2">
    <source>
        <dbReference type="EMBL" id="CAL6078224.1"/>
    </source>
</evidence>
<organism evidence="1">
    <name type="scientific">Hexamita inflata</name>
    <dbReference type="NCBI Taxonomy" id="28002"/>
    <lineage>
        <taxon>Eukaryota</taxon>
        <taxon>Metamonada</taxon>
        <taxon>Diplomonadida</taxon>
        <taxon>Hexamitidae</taxon>
        <taxon>Hexamitinae</taxon>
        <taxon>Hexamita</taxon>
    </lineage>
</organism>
<evidence type="ECO:0000313" key="3">
    <source>
        <dbReference type="Proteomes" id="UP001642409"/>
    </source>
</evidence>
<comment type="caution">
    <text evidence="1">The sequence shown here is derived from an EMBL/GenBank/DDBJ whole genome shotgun (WGS) entry which is preliminary data.</text>
</comment>
<dbReference type="AlphaFoldDB" id="A0AA86RA11"/>
<name>A0AA86RA11_9EUKA</name>
<accession>A0AA86RA11</accession>
<dbReference type="EMBL" id="CAXDID020000333">
    <property type="protein sequence ID" value="CAL6078224.1"/>
    <property type="molecule type" value="Genomic_DNA"/>
</dbReference>
<sequence>MINMEPKFPAAIRLMLLFYDGASFLNHRISFNILSQLNQRQQESRSRRKCSVLRIVESLEGLYTQVQNNQENILNFITSLLIHNLLKTTKLEYFQTCQQFSVAMLDIFK</sequence>
<reference evidence="1" key="1">
    <citation type="submission" date="2023-06" db="EMBL/GenBank/DDBJ databases">
        <authorList>
            <person name="Kurt Z."/>
        </authorList>
    </citation>
    <scope>NUCLEOTIDE SEQUENCE</scope>
</reference>
<dbReference type="Proteomes" id="UP001642409">
    <property type="component" value="Unassembled WGS sequence"/>
</dbReference>
<keyword evidence="3" id="KW-1185">Reference proteome</keyword>
<evidence type="ECO:0000313" key="1">
    <source>
        <dbReference type="EMBL" id="CAI9968973.1"/>
    </source>
</evidence>
<reference evidence="2 3" key="2">
    <citation type="submission" date="2024-07" db="EMBL/GenBank/DDBJ databases">
        <authorList>
            <person name="Akdeniz Z."/>
        </authorList>
    </citation>
    <scope>NUCLEOTIDE SEQUENCE [LARGE SCALE GENOMIC DNA]</scope>
</reference>
<dbReference type="EMBL" id="CATOUU010001052">
    <property type="protein sequence ID" value="CAI9968973.1"/>
    <property type="molecule type" value="Genomic_DNA"/>
</dbReference>
<gene>
    <name evidence="1" type="ORF">HINF_LOCUS56618</name>
    <name evidence="2" type="ORF">HINF_LOCUS58798</name>
</gene>
<proteinExistence type="predicted"/>
<protein>
    <submittedName>
        <fullName evidence="2">Hypothetical_protein</fullName>
    </submittedName>
</protein>